<dbReference type="HAMAP" id="MF_00719">
    <property type="entry name" value="CobS"/>
    <property type="match status" value="1"/>
</dbReference>
<feature type="transmembrane region" description="Helical" evidence="19">
    <location>
        <begin position="117"/>
        <end position="140"/>
    </location>
</feature>
<comment type="pathway">
    <text evidence="3 19">Cofactor biosynthesis; adenosylcobalamin biosynthesis; adenosylcobalamin from cob(II)yrinate a,c-diamide: step 7/7.</text>
</comment>
<dbReference type="AlphaFoldDB" id="D7A650"/>
<feature type="transmembrane region" description="Helical" evidence="19">
    <location>
        <begin position="214"/>
        <end position="231"/>
    </location>
</feature>
<proteinExistence type="inferred from homology"/>
<organism evidence="20 21">
    <name type="scientific">Ancylobacter novellus (strain ATCC 8093 / DSM 506 / JCM 20403 / CCM 1077 / IAM 12100 / NBRC 12443 / NCIMB 10456)</name>
    <name type="common">Starkeya novella</name>
    <dbReference type="NCBI Taxonomy" id="639283"/>
    <lineage>
        <taxon>Bacteria</taxon>
        <taxon>Pseudomonadati</taxon>
        <taxon>Pseudomonadota</taxon>
        <taxon>Alphaproteobacteria</taxon>
        <taxon>Hyphomicrobiales</taxon>
        <taxon>Xanthobacteraceae</taxon>
        <taxon>Ancylobacter</taxon>
    </lineage>
</organism>
<evidence type="ECO:0000313" key="21">
    <source>
        <dbReference type="Proteomes" id="UP000006633"/>
    </source>
</evidence>
<keyword evidence="12 19" id="KW-1133">Transmembrane helix</keyword>
<keyword evidence="13 19" id="KW-0472">Membrane</keyword>
<dbReference type="UniPathway" id="UPA00148">
    <property type="reaction ID" value="UER00238"/>
</dbReference>
<comment type="subcellular location">
    <subcellularLocation>
        <location evidence="19">Cell inner membrane</location>
        <topology evidence="19">Multi-pass membrane protein</topology>
    </subcellularLocation>
    <subcellularLocation>
        <location evidence="2">Cell membrane</location>
        <topology evidence="2">Multi-pass membrane protein</topology>
    </subcellularLocation>
</comment>
<evidence type="ECO:0000256" key="7">
    <source>
        <dbReference type="ARBA" id="ARBA00022475"/>
    </source>
</evidence>
<comment type="similarity">
    <text evidence="4 19">Belongs to the CobS family.</text>
</comment>
<dbReference type="OrthoDB" id="9794626at2"/>
<evidence type="ECO:0000256" key="10">
    <source>
        <dbReference type="ARBA" id="ARBA00022692"/>
    </source>
</evidence>
<feature type="transmembrane region" description="Helical" evidence="19">
    <location>
        <begin position="146"/>
        <end position="171"/>
    </location>
</feature>
<evidence type="ECO:0000256" key="1">
    <source>
        <dbReference type="ARBA" id="ARBA00001946"/>
    </source>
</evidence>
<keyword evidence="21" id="KW-1185">Reference proteome</keyword>
<comment type="catalytic activity">
    <reaction evidence="17 19">
        <text>alpha-ribazole + adenosylcob(III)inamide-GDP = adenosylcob(III)alamin + GMP + H(+)</text>
        <dbReference type="Rhea" id="RHEA:16049"/>
        <dbReference type="ChEBI" id="CHEBI:10329"/>
        <dbReference type="ChEBI" id="CHEBI:15378"/>
        <dbReference type="ChEBI" id="CHEBI:18408"/>
        <dbReference type="ChEBI" id="CHEBI:58115"/>
        <dbReference type="ChEBI" id="CHEBI:60487"/>
        <dbReference type="EC" id="2.7.8.26"/>
    </reaction>
</comment>
<keyword evidence="9 19" id="KW-0808">Transferase</keyword>
<gene>
    <name evidence="19" type="primary">cobS</name>
    <name evidence="20" type="ordered locus">Snov_0876</name>
</gene>
<evidence type="ECO:0000256" key="9">
    <source>
        <dbReference type="ARBA" id="ARBA00022679"/>
    </source>
</evidence>
<evidence type="ECO:0000313" key="20">
    <source>
        <dbReference type="EMBL" id="ADH88200.1"/>
    </source>
</evidence>
<evidence type="ECO:0000256" key="5">
    <source>
        <dbReference type="ARBA" id="ARBA00013200"/>
    </source>
</evidence>
<dbReference type="HOGENOM" id="CLU_057426_1_0_5"/>
<dbReference type="EC" id="2.7.8.26" evidence="5 19"/>
<reference evidence="20 21" key="1">
    <citation type="journal article" date="2012" name="Stand. Genomic Sci.">
        <title>Complete genome sequence of the facultatively chemolithoautotrophic and methylotrophic alpha Proteobacterium Starkeya novella type strain (ATCC 8093(T)).</title>
        <authorList>
            <person name="Kappler U."/>
            <person name="Davenport K."/>
            <person name="Beatson S."/>
            <person name="Lucas S."/>
            <person name="Lapidus A."/>
            <person name="Copeland A."/>
            <person name="Berry K.W."/>
            <person name="Glavina Del Rio T."/>
            <person name="Hammon N."/>
            <person name="Dalin E."/>
            <person name="Tice H."/>
            <person name="Pitluck S."/>
            <person name="Richardson P."/>
            <person name="Bruce D."/>
            <person name="Goodwin L.A."/>
            <person name="Han C."/>
            <person name="Tapia R."/>
            <person name="Detter J.C."/>
            <person name="Chang Y.J."/>
            <person name="Jeffries C.D."/>
            <person name="Land M."/>
            <person name="Hauser L."/>
            <person name="Kyrpides N.C."/>
            <person name="Goker M."/>
            <person name="Ivanova N."/>
            <person name="Klenk H.P."/>
            <person name="Woyke T."/>
        </authorList>
    </citation>
    <scope>NUCLEOTIDE SEQUENCE [LARGE SCALE GENOMIC DNA]</scope>
    <source>
        <strain evidence="21">ATCC 8093 / DSM 506 / JCM 20403 / CCM 1077 / IAM 12100 / NBRC 12443 / NCIMB 10456</strain>
    </source>
</reference>
<keyword evidence="11 19" id="KW-0460">Magnesium</keyword>
<feature type="transmembrane region" description="Helical" evidence="19">
    <location>
        <begin position="44"/>
        <end position="65"/>
    </location>
</feature>
<keyword evidence="7 19" id="KW-1003">Cell membrane</keyword>
<comment type="cofactor">
    <cofactor evidence="1 19">
        <name>Mg(2+)</name>
        <dbReference type="ChEBI" id="CHEBI:18420"/>
    </cofactor>
</comment>
<evidence type="ECO:0000256" key="18">
    <source>
        <dbReference type="ARBA" id="ARBA00049504"/>
    </source>
</evidence>
<evidence type="ECO:0000256" key="17">
    <source>
        <dbReference type="ARBA" id="ARBA00048623"/>
    </source>
</evidence>
<evidence type="ECO:0000256" key="12">
    <source>
        <dbReference type="ARBA" id="ARBA00022989"/>
    </source>
</evidence>
<evidence type="ECO:0000256" key="15">
    <source>
        <dbReference type="ARBA" id="ARBA00032605"/>
    </source>
</evidence>
<feature type="transmembrane region" description="Helical" evidence="19">
    <location>
        <begin position="243"/>
        <end position="262"/>
    </location>
</feature>
<evidence type="ECO:0000256" key="6">
    <source>
        <dbReference type="ARBA" id="ARBA00015850"/>
    </source>
</evidence>
<evidence type="ECO:0000256" key="8">
    <source>
        <dbReference type="ARBA" id="ARBA00022573"/>
    </source>
</evidence>
<keyword evidence="8 19" id="KW-0169">Cobalamin biosynthesis</keyword>
<comment type="catalytic activity">
    <reaction evidence="18 19">
        <text>alpha-ribazole 5'-phosphate + adenosylcob(III)inamide-GDP = adenosylcob(III)alamin 5'-phosphate + GMP + H(+)</text>
        <dbReference type="Rhea" id="RHEA:23560"/>
        <dbReference type="ChEBI" id="CHEBI:15378"/>
        <dbReference type="ChEBI" id="CHEBI:57918"/>
        <dbReference type="ChEBI" id="CHEBI:58115"/>
        <dbReference type="ChEBI" id="CHEBI:60487"/>
        <dbReference type="ChEBI" id="CHEBI:60493"/>
        <dbReference type="EC" id="2.7.8.26"/>
    </reaction>
</comment>
<dbReference type="PANTHER" id="PTHR34148">
    <property type="entry name" value="ADENOSYLCOBINAMIDE-GDP RIBAZOLETRANSFERASE"/>
    <property type="match status" value="1"/>
</dbReference>
<dbReference type="KEGG" id="sno:Snov_0876"/>
<sequence length="265" mass="26460">MRPAPGEVLREILPALRFLSRLPVRLPSKPAVDGPPDLDRLGPAFPIAGAILGLIGGIALVAAHALGLGEFLAATLAVGVLVAITGALHEDGLGDVADALGGNSVARRLEIMKDSRVGSFGVCALILAFALRIGALAALAGQGAVAAGLGLVAAAGVGRLAALWMVAALPFARPDGLARSAGVPSLESRRAALVLALVIAALVIIPTFGPLSLAGGLILGIAAFFGIVRLARAQFGGQTGDVAGTATLAVEIAFLLGLLIFARHP</sequence>
<dbReference type="GO" id="GO:0051073">
    <property type="term" value="F:adenosylcobinamide-GDP ribazoletransferase activity"/>
    <property type="evidence" value="ECO:0007669"/>
    <property type="project" value="UniProtKB-UniRule"/>
</dbReference>
<dbReference type="GO" id="GO:0005886">
    <property type="term" value="C:plasma membrane"/>
    <property type="evidence" value="ECO:0007669"/>
    <property type="project" value="UniProtKB-SubCell"/>
</dbReference>
<evidence type="ECO:0000256" key="3">
    <source>
        <dbReference type="ARBA" id="ARBA00004663"/>
    </source>
</evidence>
<evidence type="ECO:0000256" key="19">
    <source>
        <dbReference type="HAMAP-Rule" id="MF_00719"/>
    </source>
</evidence>
<evidence type="ECO:0000256" key="11">
    <source>
        <dbReference type="ARBA" id="ARBA00022842"/>
    </source>
</evidence>
<keyword evidence="10 19" id="KW-0812">Transmembrane</keyword>
<dbReference type="STRING" id="639283.Snov_0876"/>
<keyword evidence="19" id="KW-0997">Cell inner membrane</keyword>
<evidence type="ECO:0000256" key="14">
    <source>
        <dbReference type="ARBA" id="ARBA00025228"/>
    </source>
</evidence>
<accession>D7A650</accession>
<dbReference type="eggNOG" id="COG0368">
    <property type="taxonomic scope" value="Bacteria"/>
</dbReference>
<dbReference type="Pfam" id="PF02654">
    <property type="entry name" value="CobS"/>
    <property type="match status" value="1"/>
</dbReference>
<dbReference type="Proteomes" id="UP000006633">
    <property type="component" value="Chromosome"/>
</dbReference>
<dbReference type="EMBL" id="CP002026">
    <property type="protein sequence ID" value="ADH88200.1"/>
    <property type="molecule type" value="Genomic_DNA"/>
</dbReference>
<dbReference type="PANTHER" id="PTHR34148:SF1">
    <property type="entry name" value="ADENOSYLCOBINAMIDE-GDP RIBAZOLETRANSFERASE"/>
    <property type="match status" value="1"/>
</dbReference>
<name>D7A650_ANCN5</name>
<comment type="function">
    <text evidence="14 19">Joins adenosylcobinamide-GDP and alpha-ribazole to generate adenosylcobalamin (Ado-cobalamin). Also synthesizes adenosylcobalamin 5'-phosphate from adenosylcobinamide-GDP and alpha-ribazole 5'-phosphate.</text>
</comment>
<dbReference type="RefSeq" id="WP_013165705.1">
    <property type="nucleotide sequence ID" value="NC_014217.1"/>
</dbReference>
<evidence type="ECO:0000256" key="13">
    <source>
        <dbReference type="ARBA" id="ARBA00023136"/>
    </source>
</evidence>
<protein>
    <recommendedName>
        <fullName evidence="6 19">Adenosylcobinamide-GDP ribazoletransferase</fullName>
        <ecNumber evidence="5 19">2.7.8.26</ecNumber>
    </recommendedName>
    <alternativeName>
        <fullName evidence="16 19">Cobalamin synthase</fullName>
    </alternativeName>
    <alternativeName>
        <fullName evidence="15 19">Cobalamin-5'-phosphate synthase</fullName>
    </alternativeName>
</protein>
<evidence type="ECO:0000256" key="4">
    <source>
        <dbReference type="ARBA" id="ARBA00010561"/>
    </source>
</evidence>
<dbReference type="InterPro" id="IPR003805">
    <property type="entry name" value="CobS"/>
</dbReference>
<dbReference type="GO" id="GO:0009236">
    <property type="term" value="P:cobalamin biosynthetic process"/>
    <property type="evidence" value="ECO:0007669"/>
    <property type="project" value="UniProtKB-UniRule"/>
</dbReference>
<evidence type="ECO:0000256" key="16">
    <source>
        <dbReference type="ARBA" id="ARBA00032853"/>
    </source>
</evidence>
<dbReference type="GO" id="GO:0008818">
    <property type="term" value="F:cobalamin 5'-phosphate synthase activity"/>
    <property type="evidence" value="ECO:0007669"/>
    <property type="project" value="UniProtKB-UniRule"/>
</dbReference>
<evidence type="ECO:0000256" key="2">
    <source>
        <dbReference type="ARBA" id="ARBA00004651"/>
    </source>
</evidence>